<protein>
    <submittedName>
        <fullName evidence="1">Uncharacterized protein</fullName>
    </submittedName>
</protein>
<accession>A0A6A0B356</accession>
<dbReference type="AlphaFoldDB" id="A0A6A0B356"/>
<evidence type="ECO:0000313" key="2">
    <source>
        <dbReference type="Proteomes" id="UP000484988"/>
    </source>
</evidence>
<dbReference type="EMBL" id="BLLG01000015">
    <property type="protein sequence ID" value="GFH38227.1"/>
    <property type="molecule type" value="Genomic_DNA"/>
</dbReference>
<gene>
    <name evidence="1" type="ORF">SCWH03_44690</name>
</gene>
<comment type="caution">
    <text evidence="1">The sequence shown here is derived from an EMBL/GenBank/DDBJ whole genome shotgun (WGS) entry which is preliminary data.</text>
</comment>
<reference evidence="1 2" key="1">
    <citation type="submission" date="2020-02" db="EMBL/GenBank/DDBJ databases">
        <title>Whole Genome Shotgun Sequence of Streptomyces sp. strain CWH03.</title>
        <authorList>
            <person name="Dohra H."/>
            <person name="Kodani S."/>
            <person name="Yamamura H."/>
        </authorList>
    </citation>
    <scope>NUCLEOTIDE SEQUENCE [LARGE SCALE GENOMIC DNA]</scope>
    <source>
        <strain evidence="1 2">CWH03</strain>
    </source>
</reference>
<organism evidence="1 2">
    <name type="scientific">Streptomyces pacificus</name>
    <dbReference type="NCBI Taxonomy" id="2705029"/>
    <lineage>
        <taxon>Bacteria</taxon>
        <taxon>Bacillati</taxon>
        <taxon>Actinomycetota</taxon>
        <taxon>Actinomycetes</taxon>
        <taxon>Kitasatosporales</taxon>
        <taxon>Streptomycetaceae</taxon>
        <taxon>Streptomyces</taxon>
    </lineage>
</organism>
<dbReference type="Proteomes" id="UP000484988">
    <property type="component" value="Unassembled WGS sequence"/>
</dbReference>
<proteinExistence type="predicted"/>
<keyword evidence="2" id="KW-1185">Reference proteome</keyword>
<sequence>MTEPPAGIDRDALARKATYAAWEPHSADTLPRAVPTDRTPEELLRAALAEGALSGPWEREFPRYAWHRTSDIVQEFRLAGTDPGRYTGYTLHPSEWPEGLV</sequence>
<evidence type="ECO:0000313" key="1">
    <source>
        <dbReference type="EMBL" id="GFH38227.1"/>
    </source>
</evidence>
<name>A0A6A0B356_9ACTN</name>